<reference evidence="5 6" key="1">
    <citation type="journal article" date="2019" name="Front. Microbiol.">
        <title>Ammonia Oxidation by the Arctic Terrestrial Thaumarchaeote Candidatus Nitrosocosmicus arcticus Is Stimulated by Increasing Temperatures.</title>
        <authorList>
            <person name="Alves R.J.E."/>
            <person name="Kerou M."/>
            <person name="Zappe A."/>
            <person name="Bittner R."/>
            <person name="Abby S.S."/>
            <person name="Schmidt H.A."/>
            <person name="Pfeifer K."/>
            <person name="Schleper C."/>
        </authorList>
    </citation>
    <scope>NUCLEOTIDE SEQUENCE [LARGE SCALE GENOMIC DNA]</scope>
    <source>
        <strain evidence="5 6">Kfb</strain>
    </source>
</reference>
<dbReference type="OrthoDB" id="27340at2157"/>
<dbReference type="Pfam" id="PF07992">
    <property type="entry name" value="Pyr_redox_2"/>
    <property type="match status" value="1"/>
</dbReference>
<dbReference type="PRINTS" id="PR00368">
    <property type="entry name" value="FADPNR"/>
</dbReference>
<accession>A0A557SRQ6</accession>
<proteinExistence type="predicted"/>
<dbReference type="InterPro" id="IPR036188">
    <property type="entry name" value="FAD/NAD-bd_sf"/>
</dbReference>
<keyword evidence="6" id="KW-1185">Reference proteome</keyword>
<dbReference type="SUPFAM" id="SSF51905">
    <property type="entry name" value="FAD/NAD(P)-binding domain"/>
    <property type="match status" value="1"/>
</dbReference>
<dbReference type="Proteomes" id="UP000315289">
    <property type="component" value="Unassembled WGS sequence"/>
</dbReference>
<evidence type="ECO:0000259" key="4">
    <source>
        <dbReference type="Pfam" id="PF07992"/>
    </source>
</evidence>
<dbReference type="AlphaFoldDB" id="A0A557SRQ6"/>
<dbReference type="Gene3D" id="3.50.50.60">
    <property type="entry name" value="FAD/NAD(P)-binding domain"/>
    <property type="match status" value="2"/>
</dbReference>
<sequence length="369" mass="41324">METIKTPSTKEGTNNLIDEKREKDGSTSIYDHIFDVAIIGGGYAGLSAALLLGRYLRPTIIFDVVKHRKSSLHGYLGFEKSQIKEVIQKSWQDVLQYRSVKRVEERVEKVEKDCDNNIFLITTTAKNKKDDNHGKDNTIKRRAKAKYLIIATGVIHVQPNIKNFEEYLGNSIWHCPHCDGFETTNKKLVIIASDNQNNQALKYAKIFLGWTKDITLFFQRSEEVNDGNTVATGGGCQLTGEQKSEAMALGINVIENDDIAEIVSDSKTNKMKGILSKRNKFYEADVLFYHLGQIIQNEIASQLGCELDEGYVKVDKKQQTTVSNVYAAGDLDTDRHYAILATASGALAAISIYEDLLKDAINTTKEETK</sequence>
<dbReference type="RefSeq" id="WP_186434290.1">
    <property type="nucleotide sequence ID" value="NZ_ML675591.1"/>
</dbReference>
<gene>
    <name evidence="5" type="ORF">NARC_160004</name>
</gene>
<organism evidence="5 6">
    <name type="scientific">Candidatus Nitrosocosmicus arcticus</name>
    <dbReference type="NCBI Taxonomy" id="2035267"/>
    <lineage>
        <taxon>Archaea</taxon>
        <taxon>Nitrososphaerota</taxon>
        <taxon>Nitrososphaeria</taxon>
        <taxon>Nitrososphaerales</taxon>
        <taxon>Nitrososphaeraceae</taxon>
        <taxon>Candidatus Nitrosocosmicus</taxon>
    </lineage>
</organism>
<protein>
    <submittedName>
        <fullName evidence="5">Putative FAD-dependent pyridine nucleotide-disulfide oxidoreductase</fullName>
    </submittedName>
</protein>
<dbReference type="InterPro" id="IPR050097">
    <property type="entry name" value="Ferredoxin-NADP_redctase_2"/>
</dbReference>
<evidence type="ECO:0000256" key="1">
    <source>
        <dbReference type="ARBA" id="ARBA00022630"/>
    </source>
</evidence>
<dbReference type="PRINTS" id="PR00469">
    <property type="entry name" value="PNDRDTASEII"/>
</dbReference>
<keyword evidence="2" id="KW-0560">Oxidoreductase</keyword>
<evidence type="ECO:0000256" key="2">
    <source>
        <dbReference type="ARBA" id="ARBA00023002"/>
    </source>
</evidence>
<keyword evidence="1" id="KW-0285">Flavoprotein</keyword>
<feature type="region of interest" description="Disordered" evidence="3">
    <location>
        <begin position="1"/>
        <end position="20"/>
    </location>
</feature>
<evidence type="ECO:0000256" key="3">
    <source>
        <dbReference type="SAM" id="MobiDB-lite"/>
    </source>
</evidence>
<feature type="compositionally biased region" description="Polar residues" evidence="3">
    <location>
        <begin position="1"/>
        <end position="16"/>
    </location>
</feature>
<comment type="caution">
    <text evidence="5">The sequence shown here is derived from an EMBL/GenBank/DDBJ whole genome shotgun (WGS) entry which is preliminary data.</text>
</comment>
<feature type="domain" description="FAD/NAD(P)-binding" evidence="4">
    <location>
        <begin position="34"/>
        <end position="332"/>
    </location>
</feature>
<dbReference type="GO" id="GO:0016491">
    <property type="term" value="F:oxidoreductase activity"/>
    <property type="evidence" value="ECO:0007669"/>
    <property type="project" value="UniProtKB-KW"/>
</dbReference>
<evidence type="ECO:0000313" key="5">
    <source>
        <dbReference type="EMBL" id="TVP39291.1"/>
    </source>
</evidence>
<dbReference type="EMBL" id="VOAH01000016">
    <property type="protein sequence ID" value="TVP39291.1"/>
    <property type="molecule type" value="Genomic_DNA"/>
</dbReference>
<dbReference type="PANTHER" id="PTHR48105">
    <property type="entry name" value="THIOREDOXIN REDUCTASE 1-RELATED-RELATED"/>
    <property type="match status" value="1"/>
</dbReference>
<evidence type="ECO:0000313" key="6">
    <source>
        <dbReference type="Proteomes" id="UP000315289"/>
    </source>
</evidence>
<name>A0A557SRQ6_9ARCH</name>
<dbReference type="InterPro" id="IPR023753">
    <property type="entry name" value="FAD/NAD-binding_dom"/>
</dbReference>